<dbReference type="Proteomes" id="UP000095286">
    <property type="component" value="Unplaced"/>
</dbReference>
<dbReference type="WBParaSite" id="RSKR_0000616400.1">
    <property type="protein sequence ID" value="RSKR_0000616400.1"/>
    <property type="gene ID" value="RSKR_0000616400"/>
</dbReference>
<proteinExistence type="predicted"/>
<evidence type="ECO:0000313" key="2">
    <source>
        <dbReference type="WBParaSite" id="RSKR_0000616400.1"/>
    </source>
</evidence>
<sequence length="311" mass="34103">MRYSRSESRNQKFKKEDINALLSAQATQMFGDNSVVVNATAVPHQPRFECALAHGSPVSFIAGFKNLGELYKSIGEAFNVDSGEIMYCTLNTQKVEPNTFITNNINVGDIIYAHVKGQKKEVELTKTGDALGITITDNGNDMANPAIAVGDHIEKLNGISMVGMKHCDVARSLRSLKVGETFILRLLEPTRTGFTYIAARTNKGAPKSLDSVGTGTLRFKSNGEAVMQEAPNQFIVNKMNDIFDSYLGLHDDELALTVWELGKTATSAIALTTIIADSHLGAFDFPAELIFDMWGVVDDFKNQRLQETSKQ</sequence>
<accession>A0AC35U054</accession>
<name>A0AC35U054_9BILA</name>
<evidence type="ECO:0000313" key="1">
    <source>
        <dbReference type="Proteomes" id="UP000095286"/>
    </source>
</evidence>
<reference evidence="2" key="1">
    <citation type="submission" date="2016-11" db="UniProtKB">
        <authorList>
            <consortium name="WormBaseParasite"/>
        </authorList>
    </citation>
    <scope>IDENTIFICATION</scope>
    <source>
        <strain evidence="2">KR3021</strain>
    </source>
</reference>
<organism evidence="1 2">
    <name type="scientific">Rhabditophanes sp. KR3021</name>
    <dbReference type="NCBI Taxonomy" id="114890"/>
    <lineage>
        <taxon>Eukaryota</taxon>
        <taxon>Metazoa</taxon>
        <taxon>Ecdysozoa</taxon>
        <taxon>Nematoda</taxon>
        <taxon>Chromadorea</taxon>
        <taxon>Rhabditida</taxon>
        <taxon>Tylenchina</taxon>
        <taxon>Panagrolaimomorpha</taxon>
        <taxon>Strongyloidoidea</taxon>
        <taxon>Alloionematidae</taxon>
        <taxon>Rhabditophanes</taxon>
    </lineage>
</organism>
<protein>
    <submittedName>
        <fullName evidence="2">PDZ domain-containing protein</fullName>
    </submittedName>
</protein>